<dbReference type="Pfam" id="PF11051">
    <property type="entry name" value="Mannosyl_trans3"/>
    <property type="match status" value="1"/>
</dbReference>
<evidence type="ECO:0000313" key="11">
    <source>
        <dbReference type="EMBL" id="KAK0391374.1"/>
    </source>
</evidence>
<accession>A0AA39GRT7</accession>
<organism evidence="11 12">
    <name type="scientific">Sarocladium strictum</name>
    <name type="common">Black bundle disease fungus</name>
    <name type="synonym">Acremonium strictum</name>
    <dbReference type="NCBI Taxonomy" id="5046"/>
    <lineage>
        <taxon>Eukaryota</taxon>
        <taxon>Fungi</taxon>
        <taxon>Dikarya</taxon>
        <taxon>Ascomycota</taxon>
        <taxon>Pezizomycotina</taxon>
        <taxon>Sordariomycetes</taxon>
        <taxon>Hypocreomycetidae</taxon>
        <taxon>Hypocreales</taxon>
        <taxon>Sarocladiaceae</taxon>
        <taxon>Sarocladium</taxon>
    </lineage>
</organism>
<keyword evidence="7 10" id="KW-1133">Transmembrane helix</keyword>
<dbReference type="InterPro" id="IPR029044">
    <property type="entry name" value="Nucleotide-diphossugar_trans"/>
</dbReference>
<dbReference type="GO" id="GO:0005794">
    <property type="term" value="C:Golgi apparatus"/>
    <property type="evidence" value="ECO:0007669"/>
    <property type="project" value="TreeGrafter"/>
</dbReference>
<sequence>MISRFNTIIGSLCISFIVISSLYIWSPQYNSSALELNPGNAEQVSVNGQTDRRPVQVAPSTRAKQTEAIISKASKVAPISAPYKDKFGELGRLTRSARKWVQFLDGAPSSENTKALEEAINGAIANLFPFISNSPKHATSQTPFSDLRNGIEPGSRGFVIPTGKSTMRYAAHLVSSVQHVLSTHLPIMIVYAGDQDFPPADRDRFQAHFTEVEFLDILTVVDDATLRLGDGGWAIKAFAALYAPYEQVILADADCVFAQSPELLFEDPSYVETGALLFHDRLLWQHAFQDRHKWWQSQITHPSAALNQSLVWTQDYAEEGDSGVVVLDKSRLDVLMGLLHIAWQNTKAVRDEVTYQLTYGDKESWWFGLELSHAKYAFEKHYGAMVGWPRPEPGKEDKEKVCSFYIAHVDVKDALFWYNGGLLMNKRVDSKKYGVPTHLMIDGQWHKGNRDEHSCMDGVKALDLPEDTIRQLNRSVELAKELDNDLNLG</sequence>
<dbReference type="GO" id="GO:0016020">
    <property type="term" value="C:membrane"/>
    <property type="evidence" value="ECO:0007669"/>
    <property type="project" value="UniProtKB-SubCell"/>
</dbReference>
<dbReference type="InterPro" id="IPR022751">
    <property type="entry name" value="Alpha_mannosyltransferase"/>
</dbReference>
<dbReference type="AlphaFoldDB" id="A0AA39GRT7"/>
<keyword evidence="6" id="KW-0735">Signal-anchor</keyword>
<keyword evidence="4" id="KW-0808">Transferase</keyword>
<feature type="transmembrane region" description="Helical" evidence="10">
    <location>
        <begin position="7"/>
        <end position="25"/>
    </location>
</feature>
<evidence type="ECO:0000256" key="6">
    <source>
        <dbReference type="ARBA" id="ARBA00022968"/>
    </source>
</evidence>
<keyword evidence="8 10" id="KW-0472">Membrane</keyword>
<comment type="subcellular location">
    <subcellularLocation>
        <location evidence="1">Membrane</location>
        <topology evidence="1">Single-pass type II membrane protein</topology>
    </subcellularLocation>
</comment>
<dbReference type="EMBL" id="JAPDFR010000001">
    <property type="protein sequence ID" value="KAK0391374.1"/>
    <property type="molecule type" value="Genomic_DNA"/>
</dbReference>
<dbReference type="Proteomes" id="UP001175261">
    <property type="component" value="Unassembled WGS sequence"/>
</dbReference>
<evidence type="ECO:0000256" key="1">
    <source>
        <dbReference type="ARBA" id="ARBA00004606"/>
    </source>
</evidence>
<keyword evidence="5 10" id="KW-0812">Transmembrane</keyword>
<comment type="caution">
    <text evidence="11">The sequence shown here is derived from an EMBL/GenBank/DDBJ whole genome shotgun (WGS) entry which is preliminary data.</text>
</comment>
<keyword evidence="9" id="KW-0325">Glycoprotein</keyword>
<evidence type="ECO:0000313" key="12">
    <source>
        <dbReference type="Proteomes" id="UP001175261"/>
    </source>
</evidence>
<dbReference type="Gene3D" id="3.90.550.10">
    <property type="entry name" value="Spore Coat Polysaccharide Biosynthesis Protein SpsA, Chain A"/>
    <property type="match status" value="1"/>
</dbReference>
<protein>
    <submittedName>
        <fullName evidence="11">Uncharacterized protein</fullName>
    </submittedName>
</protein>
<evidence type="ECO:0000256" key="10">
    <source>
        <dbReference type="SAM" id="Phobius"/>
    </source>
</evidence>
<name>A0AA39GRT7_SARSR</name>
<dbReference type="GO" id="GO:0000033">
    <property type="term" value="F:alpha-1,3-mannosyltransferase activity"/>
    <property type="evidence" value="ECO:0007669"/>
    <property type="project" value="TreeGrafter"/>
</dbReference>
<dbReference type="GO" id="GO:0006493">
    <property type="term" value="P:protein O-linked glycosylation"/>
    <property type="evidence" value="ECO:0007669"/>
    <property type="project" value="TreeGrafter"/>
</dbReference>
<dbReference type="SUPFAM" id="SSF53448">
    <property type="entry name" value="Nucleotide-diphospho-sugar transferases"/>
    <property type="match status" value="1"/>
</dbReference>
<keyword evidence="3" id="KW-0328">Glycosyltransferase</keyword>
<dbReference type="PANTHER" id="PTHR31392">
    <property type="entry name" value="ALPHA-1,3-MANNOSYLTRANSFERASE MNN1-RELATED"/>
    <property type="match status" value="1"/>
</dbReference>
<evidence type="ECO:0000256" key="2">
    <source>
        <dbReference type="ARBA" id="ARBA00009105"/>
    </source>
</evidence>
<evidence type="ECO:0000256" key="4">
    <source>
        <dbReference type="ARBA" id="ARBA00022679"/>
    </source>
</evidence>
<evidence type="ECO:0000256" key="8">
    <source>
        <dbReference type="ARBA" id="ARBA00023136"/>
    </source>
</evidence>
<comment type="similarity">
    <text evidence="2">Belongs to the MNN1/MNT family.</text>
</comment>
<proteinExistence type="inferred from homology"/>
<dbReference type="PANTHER" id="PTHR31392:SF1">
    <property type="entry name" value="ALPHA-1,3-MANNOSYLTRANSFERASE MNN1-RELATED"/>
    <property type="match status" value="1"/>
</dbReference>
<evidence type="ECO:0000256" key="5">
    <source>
        <dbReference type="ARBA" id="ARBA00022692"/>
    </source>
</evidence>
<evidence type="ECO:0000256" key="9">
    <source>
        <dbReference type="ARBA" id="ARBA00023180"/>
    </source>
</evidence>
<evidence type="ECO:0000256" key="3">
    <source>
        <dbReference type="ARBA" id="ARBA00022676"/>
    </source>
</evidence>
<gene>
    <name evidence="11" type="ORF">NLU13_0875</name>
</gene>
<evidence type="ECO:0000256" key="7">
    <source>
        <dbReference type="ARBA" id="ARBA00022989"/>
    </source>
</evidence>
<keyword evidence="12" id="KW-1185">Reference proteome</keyword>
<reference evidence="11" key="1">
    <citation type="submission" date="2022-10" db="EMBL/GenBank/DDBJ databases">
        <title>Determination and structural analysis of whole genome sequence of Sarocladium strictum F4-1.</title>
        <authorList>
            <person name="Hu L."/>
            <person name="Jiang Y."/>
        </authorList>
    </citation>
    <scope>NUCLEOTIDE SEQUENCE</scope>
    <source>
        <strain evidence="11">F4-1</strain>
    </source>
</reference>